<keyword evidence="2" id="KW-1185">Reference proteome</keyword>
<protein>
    <submittedName>
        <fullName evidence="1">Uncharacterized protein</fullName>
    </submittedName>
</protein>
<dbReference type="PATRIC" id="fig|1424334.3.peg.3119"/>
<dbReference type="HOGENOM" id="CLU_206293_0_0_4"/>
<accession>V8QSV2</accession>
<dbReference type="EMBL" id="AYXT01000010">
    <property type="protein sequence ID" value="ETF02415.1"/>
    <property type="molecule type" value="Genomic_DNA"/>
</dbReference>
<dbReference type="OrthoDB" id="8689415at2"/>
<gene>
    <name evidence="1" type="ORF">W822_15515</name>
</gene>
<reference evidence="1 2" key="1">
    <citation type="journal article" date="2014" name="Genome Announc.">
        <title>Draft Genome Sequence of Advenella kashmirensis Strain W13003, a Polycyclic Aromatic Hydrocarbon-Degrading Bacterium.</title>
        <authorList>
            <person name="Wang X."/>
            <person name="Jin D."/>
            <person name="Zhou L."/>
            <person name="Wu L."/>
            <person name="An W."/>
            <person name="Zhao L."/>
        </authorList>
    </citation>
    <scope>NUCLEOTIDE SEQUENCE [LARGE SCALE GENOMIC DNA]</scope>
    <source>
        <strain evidence="1 2">W13003</strain>
    </source>
</reference>
<dbReference type="AlphaFoldDB" id="V8QSV2"/>
<comment type="caution">
    <text evidence="1">The sequence shown here is derived from an EMBL/GenBank/DDBJ whole genome shotgun (WGS) entry which is preliminary data.</text>
</comment>
<name>V8QSV2_9BURK</name>
<proteinExistence type="predicted"/>
<dbReference type="RefSeq" id="WP_024006054.1">
    <property type="nucleotide sequence ID" value="NZ_KI650980.1"/>
</dbReference>
<dbReference type="STRING" id="1424334.W822_15515"/>
<evidence type="ECO:0000313" key="1">
    <source>
        <dbReference type="EMBL" id="ETF02415.1"/>
    </source>
</evidence>
<evidence type="ECO:0000313" key="2">
    <source>
        <dbReference type="Proteomes" id="UP000018733"/>
    </source>
</evidence>
<organism evidence="1 2">
    <name type="scientific">Advenella kashmirensis W13003</name>
    <dbReference type="NCBI Taxonomy" id="1424334"/>
    <lineage>
        <taxon>Bacteria</taxon>
        <taxon>Pseudomonadati</taxon>
        <taxon>Pseudomonadota</taxon>
        <taxon>Betaproteobacteria</taxon>
        <taxon>Burkholderiales</taxon>
        <taxon>Alcaligenaceae</taxon>
    </lineage>
</organism>
<dbReference type="Proteomes" id="UP000018733">
    <property type="component" value="Unassembled WGS sequence"/>
</dbReference>
<sequence length="65" mass="7457">MTSPELIAPIDRESLKVQVEAYKRFKQNGYIESAGKELDEIERKLEKIQAANPAEYDDVLAYLDL</sequence>